<dbReference type="PIRSF" id="PIRSF006066">
    <property type="entry name" value="HI0050"/>
    <property type="match status" value="1"/>
</dbReference>
<evidence type="ECO:0000256" key="3">
    <source>
        <dbReference type="ARBA" id="ARBA00022519"/>
    </source>
</evidence>
<evidence type="ECO:0000256" key="1">
    <source>
        <dbReference type="ARBA" id="ARBA00004429"/>
    </source>
</evidence>
<keyword evidence="2" id="KW-1003">Cell membrane</keyword>
<dbReference type="EMBL" id="FNQN01000004">
    <property type="protein sequence ID" value="SEA29238.1"/>
    <property type="molecule type" value="Genomic_DNA"/>
</dbReference>
<evidence type="ECO:0000313" key="9">
    <source>
        <dbReference type="EMBL" id="SEA29238.1"/>
    </source>
</evidence>
<evidence type="ECO:0000256" key="2">
    <source>
        <dbReference type="ARBA" id="ARBA00022475"/>
    </source>
</evidence>
<reference evidence="9 10" key="1">
    <citation type="submission" date="2016-10" db="EMBL/GenBank/DDBJ databases">
        <authorList>
            <person name="de Groot N.N."/>
        </authorList>
    </citation>
    <scope>NUCLEOTIDE SEQUENCE [LARGE SCALE GENOMIC DNA]</scope>
    <source>
        <strain evidence="9 10">DSM 7343</strain>
    </source>
</reference>
<protein>
    <submittedName>
        <fullName evidence="9">TRAP transporter, DctM subunit</fullName>
    </submittedName>
</protein>
<name>A0A1H4A099_9BACT</name>
<gene>
    <name evidence="9" type="ORF">SAMN05660420_01744</name>
</gene>
<evidence type="ECO:0000313" key="10">
    <source>
        <dbReference type="Proteomes" id="UP000199409"/>
    </source>
</evidence>
<feature type="transmembrane region" description="Helical" evidence="7">
    <location>
        <begin position="134"/>
        <end position="160"/>
    </location>
</feature>
<dbReference type="AlphaFoldDB" id="A0A1H4A099"/>
<keyword evidence="3" id="KW-0997">Cell inner membrane</keyword>
<sequence>METLSIVGVFILTLFLGMPIAFVLGITGLVMVLFIDVPLVVLPNRMWSQLGTFPFLAVPFFILAGEIMNEAGITQRLVSFANLLVGRIRGGLGQVNIIASMLFAGITGSAIGDTAALGSIMIPAMEKEGYDKDFSVAVTASSSIIGPIIPPSLLMIILGVAAEQSIGTLFVAGYVPGILIGVSLMILTYFISIKRNYTFRAERTSFRQGLIIFRKALIPLLMPIIIIVGILAGIFTATEAAAVACVYALFVGLFVTKTLKLKRLPDLFIRSALLTASLHLIVSMSGISGFAVTVLQLAEKMSAAVTQFSTNPFVILLLLNIVLLIIGMFMEPTVSIIILVPILFPMIEALGIHPVHFGIIMLMNLTIGVATPPLGLVLFTASSVGKIPVERVVMAIWPFLLIEFVVLLLITYIPALTLTIPRWLGLLA</sequence>
<feature type="transmembrane region" description="Helical" evidence="7">
    <location>
        <begin position="6"/>
        <end position="35"/>
    </location>
</feature>
<dbReference type="PANTHER" id="PTHR33362:SF3">
    <property type="entry name" value="SIALIC ACID TRAP TRANSPORTER PERMEASE PROTEIN SIAT"/>
    <property type="match status" value="1"/>
</dbReference>
<keyword evidence="5 7" id="KW-1133">Transmembrane helix</keyword>
<keyword evidence="6 7" id="KW-0472">Membrane</keyword>
<dbReference type="Pfam" id="PF06808">
    <property type="entry name" value="DctM"/>
    <property type="match status" value="1"/>
</dbReference>
<feature type="transmembrane region" description="Helical" evidence="7">
    <location>
        <begin position="392"/>
        <end position="413"/>
    </location>
</feature>
<dbReference type="GO" id="GO:0022857">
    <property type="term" value="F:transmembrane transporter activity"/>
    <property type="evidence" value="ECO:0007669"/>
    <property type="project" value="TreeGrafter"/>
</dbReference>
<dbReference type="RefSeq" id="WP_092346873.1">
    <property type="nucleotide sequence ID" value="NZ_FNQN01000004.1"/>
</dbReference>
<dbReference type="InterPro" id="IPR004681">
    <property type="entry name" value="TRAP_DctM"/>
</dbReference>
<dbReference type="NCBIfam" id="TIGR00786">
    <property type="entry name" value="dctM"/>
    <property type="match status" value="1"/>
</dbReference>
<organism evidence="9 10">
    <name type="scientific">Desulfuromusa kysingii</name>
    <dbReference type="NCBI Taxonomy" id="37625"/>
    <lineage>
        <taxon>Bacteria</taxon>
        <taxon>Pseudomonadati</taxon>
        <taxon>Thermodesulfobacteriota</taxon>
        <taxon>Desulfuromonadia</taxon>
        <taxon>Desulfuromonadales</taxon>
        <taxon>Geopsychrobacteraceae</taxon>
        <taxon>Desulfuromusa</taxon>
    </lineage>
</organism>
<keyword evidence="4 7" id="KW-0812">Transmembrane</keyword>
<feature type="transmembrane region" description="Helical" evidence="7">
    <location>
        <begin position="310"/>
        <end position="329"/>
    </location>
</feature>
<dbReference type="InterPro" id="IPR010656">
    <property type="entry name" value="DctM"/>
</dbReference>
<evidence type="ECO:0000259" key="8">
    <source>
        <dbReference type="Pfam" id="PF06808"/>
    </source>
</evidence>
<dbReference type="Proteomes" id="UP000199409">
    <property type="component" value="Unassembled WGS sequence"/>
</dbReference>
<keyword evidence="10" id="KW-1185">Reference proteome</keyword>
<proteinExistence type="predicted"/>
<dbReference type="STRING" id="37625.SAMN05660420_01744"/>
<feature type="transmembrane region" description="Helical" evidence="7">
    <location>
        <begin position="47"/>
        <end position="68"/>
    </location>
</feature>
<dbReference type="OrthoDB" id="9790209at2"/>
<feature type="transmembrane region" description="Helical" evidence="7">
    <location>
        <begin position="336"/>
        <end position="353"/>
    </location>
</feature>
<dbReference type="PANTHER" id="PTHR33362">
    <property type="entry name" value="SIALIC ACID TRAP TRANSPORTER PERMEASE PROTEIN SIAT-RELATED"/>
    <property type="match status" value="1"/>
</dbReference>
<feature type="transmembrane region" description="Helical" evidence="7">
    <location>
        <begin position="212"/>
        <end position="235"/>
    </location>
</feature>
<evidence type="ECO:0000256" key="4">
    <source>
        <dbReference type="ARBA" id="ARBA00022692"/>
    </source>
</evidence>
<feature type="transmembrane region" description="Helical" evidence="7">
    <location>
        <begin position="359"/>
        <end position="380"/>
    </location>
</feature>
<evidence type="ECO:0000256" key="7">
    <source>
        <dbReference type="SAM" id="Phobius"/>
    </source>
</evidence>
<accession>A0A1H4A099</accession>
<evidence type="ECO:0000256" key="6">
    <source>
        <dbReference type="ARBA" id="ARBA00023136"/>
    </source>
</evidence>
<feature type="transmembrane region" description="Helical" evidence="7">
    <location>
        <begin position="166"/>
        <end position="191"/>
    </location>
</feature>
<feature type="transmembrane region" description="Helical" evidence="7">
    <location>
        <begin position="271"/>
        <end position="298"/>
    </location>
</feature>
<dbReference type="GO" id="GO:0005886">
    <property type="term" value="C:plasma membrane"/>
    <property type="evidence" value="ECO:0007669"/>
    <property type="project" value="UniProtKB-SubCell"/>
</dbReference>
<comment type="subcellular location">
    <subcellularLocation>
        <location evidence="1">Cell inner membrane</location>
        <topology evidence="1">Multi-pass membrane protein</topology>
    </subcellularLocation>
</comment>
<feature type="transmembrane region" description="Helical" evidence="7">
    <location>
        <begin position="241"/>
        <end position="259"/>
    </location>
</feature>
<evidence type="ECO:0000256" key="5">
    <source>
        <dbReference type="ARBA" id="ARBA00022989"/>
    </source>
</evidence>
<feature type="domain" description="TRAP C4-dicarboxylate transport system permease DctM subunit" evidence="8">
    <location>
        <begin position="7"/>
        <end position="416"/>
    </location>
</feature>